<proteinExistence type="predicted"/>
<dbReference type="OrthoDB" id="3234245at2759"/>
<evidence type="ECO:0000313" key="3">
    <source>
        <dbReference type="Proteomes" id="UP000054248"/>
    </source>
</evidence>
<feature type="region of interest" description="Disordered" evidence="1">
    <location>
        <begin position="122"/>
        <end position="153"/>
    </location>
</feature>
<evidence type="ECO:0000313" key="2">
    <source>
        <dbReference type="EMBL" id="KIO20365.1"/>
    </source>
</evidence>
<feature type="region of interest" description="Disordered" evidence="1">
    <location>
        <begin position="1"/>
        <end position="43"/>
    </location>
</feature>
<dbReference type="Proteomes" id="UP000054248">
    <property type="component" value="Unassembled WGS sequence"/>
</dbReference>
<accession>A0A0C3PYK3</accession>
<protein>
    <submittedName>
        <fullName evidence="2">Uncharacterized protein</fullName>
    </submittedName>
</protein>
<dbReference type="EMBL" id="KN823177">
    <property type="protein sequence ID" value="KIO20365.1"/>
    <property type="molecule type" value="Genomic_DNA"/>
</dbReference>
<reference evidence="2 3" key="1">
    <citation type="submission" date="2014-04" db="EMBL/GenBank/DDBJ databases">
        <authorList>
            <consortium name="DOE Joint Genome Institute"/>
            <person name="Kuo A."/>
            <person name="Girlanda M."/>
            <person name="Perotto S."/>
            <person name="Kohler A."/>
            <person name="Nagy L.G."/>
            <person name="Floudas D."/>
            <person name="Copeland A."/>
            <person name="Barry K.W."/>
            <person name="Cichocki N."/>
            <person name="Veneault-Fourrey C."/>
            <person name="LaButti K."/>
            <person name="Lindquist E.A."/>
            <person name="Lipzen A."/>
            <person name="Lundell T."/>
            <person name="Morin E."/>
            <person name="Murat C."/>
            <person name="Sun H."/>
            <person name="Tunlid A."/>
            <person name="Henrissat B."/>
            <person name="Grigoriev I.V."/>
            <person name="Hibbett D.S."/>
            <person name="Martin F."/>
            <person name="Nordberg H.P."/>
            <person name="Cantor M.N."/>
            <person name="Hua S.X."/>
        </authorList>
    </citation>
    <scope>NUCLEOTIDE SEQUENCE [LARGE SCALE GENOMIC DNA]</scope>
    <source>
        <strain evidence="2 3">MUT 4182</strain>
    </source>
</reference>
<feature type="region of interest" description="Disordered" evidence="1">
    <location>
        <begin position="231"/>
        <end position="339"/>
    </location>
</feature>
<feature type="compositionally biased region" description="Low complexity" evidence="1">
    <location>
        <begin position="255"/>
        <end position="275"/>
    </location>
</feature>
<evidence type="ECO:0000256" key="1">
    <source>
        <dbReference type="SAM" id="MobiDB-lite"/>
    </source>
</evidence>
<gene>
    <name evidence="2" type="ORF">M407DRAFT_220729</name>
</gene>
<feature type="compositionally biased region" description="Basic residues" evidence="1">
    <location>
        <begin position="313"/>
        <end position="335"/>
    </location>
</feature>
<sequence>MPLVRGSENRSDTGKSSPKKRNSSRSSPTLKRTTADVTADTASSNIRSLQLLTLSDALQDIVKSNTSRKPSSGPTPLLPVAPTPSWVIDLTEFNEPSLTPIQPWWSGSFPSFDNRLHRKWSGGWEPSPSSQAADPTAGILKNPKSSDSLPSLGRRTSLGIDGFSAITKVNTETNQGDGPMALLVRHNDNVGWDAATEVDSENGSVAGDDDVPVTRDLDEIAVESVLGIKRPSGDWEADEPSRPPAKRPRMGDSLSLNPAFSSANPSSSQDADASQGGDPSGQASNLETQSSTQVELTRPRKVLFGPDPDGQPHRTKAKSMSIQHRKKQEKRRKALKAAASPTYMLDKESPPLDLEIEYRRPTKEALRAKEAQHFMIRDRVYERVGELLELYEDRVLLNCGLDLREIRRRYTLQPWNPNTRKRFVQRADGAWRTLDGPEQWKLCTPALGEYVRIAYPPEDHPAWSIVDKGALTRWRESEESFGVVASVADKSREE</sequence>
<dbReference type="HOGENOM" id="CLU_552298_0_0_1"/>
<feature type="compositionally biased region" description="Polar residues" evidence="1">
    <location>
        <begin position="281"/>
        <end position="295"/>
    </location>
</feature>
<organism evidence="2 3">
    <name type="scientific">Tulasnella calospora MUT 4182</name>
    <dbReference type="NCBI Taxonomy" id="1051891"/>
    <lineage>
        <taxon>Eukaryota</taxon>
        <taxon>Fungi</taxon>
        <taxon>Dikarya</taxon>
        <taxon>Basidiomycota</taxon>
        <taxon>Agaricomycotina</taxon>
        <taxon>Agaricomycetes</taxon>
        <taxon>Cantharellales</taxon>
        <taxon>Tulasnellaceae</taxon>
        <taxon>Tulasnella</taxon>
    </lineage>
</organism>
<dbReference type="AlphaFoldDB" id="A0A0C3PYK3"/>
<reference evidence="3" key="2">
    <citation type="submission" date="2015-01" db="EMBL/GenBank/DDBJ databases">
        <title>Evolutionary Origins and Diversification of the Mycorrhizal Mutualists.</title>
        <authorList>
            <consortium name="DOE Joint Genome Institute"/>
            <consortium name="Mycorrhizal Genomics Consortium"/>
            <person name="Kohler A."/>
            <person name="Kuo A."/>
            <person name="Nagy L.G."/>
            <person name="Floudas D."/>
            <person name="Copeland A."/>
            <person name="Barry K.W."/>
            <person name="Cichocki N."/>
            <person name="Veneault-Fourrey C."/>
            <person name="LaButti K."/>
            <person name="Lindquist E.A."/>
            <person name="Lipzen A."/>
            <person name="Lundell T."/>
            <person name="Morin E."/>
            <person name="Murat C."/>
            <person name="Riley R."/>
            <person name="Ohm R."/>
            <person name="Sun H."/>
            <person name="Tunlid A."/>
            <person name="Henrissat B."/>
            <person name="Grigoriev I.V."/>
            <person name="Hibbett D.S."/>
            <person name="Martin F."/>
        </authorList>
    </citation>
    <scope>NUCLEOTIDE SEQUENCE [LARGE SCALE GENOMIC DNA]</scope>
    <source>
        <strain evidence="3">MUT 4182</strain>
    </source>
</reference>
<name>A0A0C3PYK3_9AGAM</name>
<keyword evidence="3" id="KW-1185">Reference proteome</keyword>